<dbReference type="Pfam" id="PF03870">
    <property type="entry name" value="RNA_pol_Rpb8"/>
    <property type="match status" value="1"/>
</dbReference>
<dbReference type="InterPro" id="IPR012340">
    <property type="entry name" value="NA-bd_OB-fold"/>
</dbReference>
<dbReference type="SMART" id="SM00658">
    <property type="entry name" value="RPOL8c"/>
    <property type="match status" value="1"/>
</dbReference>
<dbReference type="EMBL" id="LXWW01000017">
    <property type="protein sequence ID" value="OAO17787.1"/>
    <property type="molecule type" value="Genomic_DNA"/>
</dbReference>
<dbReference type="GO" id="GO:0005736">
    <property type="term" value="C:RNA polymerase I complex"/>
    <property type="evidence" value="ECO:0007669"/>
    <property type="project" value="TreeGrafter"/>
</dbReference>
<keyword evidence="3 4" id="KW-0539">Nucleus</keyword>
<organism evidence="5 6">
    <name type="scientific">Blastocystis sp. subtype 1 (strain ATCC 50177 / NandII)</name>
    <dbReference type="NCBI Taxonomy" id="478820"/>
    <lineage>
        <taxon>Eukaryota</taxon>
        <taxon>Sar</taxon>
        <taxon>Stramenopiles</taxon>
        <taxon>Bigyra</taxon>
        <taxon>Opalozoa</taxon>
        <taxon>Opalinata</taxon>
        <taxon>Blastocystidae</taxon>
        <taxon>Blastocystis</taxon>
    </lineage>
</organism>
<dbReference type="InterPro" id="IPR005570">
    <property type="entry name" value="RPABC3"/>
</dbReference>
<dbReference type="GO" id="GO:0003899">
    <property type="term" value="F:DNA-directed RNA polymerase activity"/>
    <property type="evidence" value="ECO:0007669"/>
    <property type="project" value="UniProtKB-UniRule"/>
</dbReference>
<protein>
    <recommendedName>
        <fullName evidence="4">DNA-directed RNA polymerases I, II, and III subunit RPABC3</fullName>
    </recommendedName>
</protein>
<comment type="function">
    <text evidence="4">DNA-dependent RNA polymerase catalyzes the transcription of DNA into RNA using the four ribonucleoside triphosphates as substrates. Common component of RNA polymerases I, II and III which synthesize ribosomal RNA precursors, mRNA precursors and many functional non-coding RNAs, and small RNAs, such as 5S rRNA and tRNAs, respectively.</text>
</comment>
<evidence type="ECO:0000256" key="2">
    <source>
        <dbReference type="ARBA" id="ARBA00008912"/>
    </source>
</evidence>
<dbReference type="PANTHER" id="PTHR10917:SF0">
    <property type="entry name" value="DNA-DIRECTED RNA POLYMERASES I, II, AND III SUBUNIT RPABC3"/>
    <property type="match status" value="1"/>
</dbReference>
<evidence type="ECO:0000256" key="1">
    <source>
        <dbReference type="ARBA" id="ARBA00004123"/>
    </source>
</evidence>
<sequence>MSNGPILFEEIFEVKSVNPDGKAFDKVTRFAATSVTYGMDMLIDINTDVYPLKANDRFTLVFANTLYKDNRPDPGTYVDYSKEKTLMDDYEYCMYGKVFKYQFKDNGNILIYISFGGLLLSLEGEQKHIDQIKYGDRVYCLIRRIQ</sequence>
<keyword evidence="6" id="KW-1185">Reference proteome</keyword>
<comment type="similarity">
    <text evidence="2 4">Belongs to the eukaryotic RPB8 RNA polymerase subunit family.</text>
</comment>
<dbReference type="OrthoDB" id="20018at2759"/>
<gene>
    <name evidence="5" type="ORF">AV274_0464</name>
</gene>
<keyword evidence="5" id="KW-0240">DNA-directed RNA polymerase</keyword>
<evidence type="ECO:0000256" key="3">
    <source>
        <dbReference type="ARBA" id="ARBA00023242"/>
    </source>
</evidence>
<dbReference type="Gene3D" id="2.40.50.140">
    <property type="entry name" value="Nucleic acid-binding proteins"/>
    <property type="match status" value="1"/>
</dbReference>
<keyword evidence="5" id="KW-0804">Transcription</keyword>
<dbReference type="STRING" id="478820.A0A196SNL7"/>
<dbReference type="GO" id="GO:0005665">
    <property type="term" value="C:RNA polymerase II, core complex"/>
    <property type="evidence" value="ECO:0007669"/>
    <property type="project" value="UniProtKB-UniRule"/>
</dbReference>
<evidence type="ECO:0000313" key="5">
    <source>
        <dbReference type="EMBL" id="OAO17787.1"/>
    </source>
</evidence>
<name>A0A196SNL7_BLAHN</name>
<proteinExistence type="inferred from homology"/>
<comment type="caution">
    <text evidence="5">The sequence shown here is derived from an EMBL/GenBank/DDBJ whole genome shotgun (WGS) entry which is preliminary data.</text>
</comment>
<dbReference type="PIRSF" id="PIRSF000779">
    <property type="entry name" value="RNA_pol_Rpb8"/>
    <property type="match status" value="1"/>
</dbReference>
<dbReference type="PANTHER" id="PTHR10917">
    <property type="entry name" value="DNA-DIRECTED RNA POLYMERASES I, II, AND III SUBUNIT RPABC3"/>
    <property type="match status" value="1"/>
</dbReference>
<evidence type="ECO:0000256" key="4">
    <source>
        <dbReference type="PIRNR" id="PIRNR000779"/>
    </source>
</evidence>
<dbReference type="AlphaFoldDB" id="A0A196SNL7"/>
<dbReference type="GO" id="GO:0006351">
    <property type="term" value="P:DNA-templated transcription"/>
    <property type="evidence" value="ECO:0007669"/>
    <property type="project" value="UniProtKB-UniRule"/>
</dbReference>
<dbReference type="SUPFAM" id="SSF50249">
    <property type="entry name" value="Nucleic acid-binding proteins"/>
    <property type="match status" value="1"/>
</dbReference>
<evidence type="ECO:0000313" key="6">
    <source>
        <dbReference type="Proteomes" id="UP000078348"/>
    </source>
</evidence>
<accession>A0A196SNL7</accession>
<reference evidence="5 6" key="1">
    <citation type="submission" date="2016-05" db="EMBL/GenBank/DDBJ databases">
        <title>Nuclear genome of Blastocystis sp. subtype 1 NandII.</title>
        <authorList>
            <person name="Gentekaki E."/>
            <person name="Curtis B."/>
            <person name="Stairs C."/>
            <person name="Eme L."/>
            <person name="Herman E."/>
            <person name="Klimes V."/>
            <person name="Arias M.C."/>
            <person name="Elias M."/>
            <person name="Hilliou F."/>
            <person name="Klute M."/>
            <person name="Malik S.-B."/>
            <person name="Pightling A."/>
            <person name="Rachubinski R."/>
            <person name="Salas D."/>
            <person name="Schlacht A."/>
            <person name="Suga H."/>
            <person name="Archibald J."/>
            <person name="Ball S.G."/>
            <person name="Clark G."/>
            <person name="Dacks J."/>
            <person name="Van Der Giezen M."/>
            <person name="Tsaousis A."/>
            <person name="Roger A."/>
        </authorList>
    </citation>
    <scope>NUCLEOTIDE SEQUENCE [LARGE SCALE GENOMIC DNA]</scope>
    <source>
        <strain evidence="6">ATCC 50177 / NandII</strain>
    </source>
</reference>
<dbReference type="Proteomes" id="UP000078348">
    <property type="component" value="Unassembled WGS sequence"/>
</dbReference>
<dbReference type="GO" id="GO:0005666">
    <property type="term" value="C:RNA polymerase III complex"/>
    <property type="evidence" value="ECO:0007669"/>
    <property type="project" value="TreeGrafter"/>
</dbReference>
<comment type="subcellular location">
    <subcellularLocation>
        <location evidence="1">Nucleus</location>
    </subcellularLocation>
</comment>